<dbReference type="PROSITE" id="PS00723">
    <property type="entry name" value="POLYPRENYL_SYNTHASE_1"/>
    <property type="match status" value="1"/>
</dbReference>
<dbReference type="Pfam" id="PF00348">
    <property type="entry name" value="polyprenyl_synt"/>
    <property type="match status" value="1"/>
</dbReference>
<dbReference type="EMBL" id="BAEQ01000031">
    <property type="protein sequence ID" value="GAC28833.1"/>
    <property type="molecule type" value="Genomic_DNA"/>
</dbReference>
<dbReference type="SFLD" id="SFLDS00005">
    <property type="entry name" value="Isoprenoid_Synthase_Type_I"/>
    <property type="match status" value="1"/>
</dbReference>
<dbReference type="PANTHER" id="PTHR43281:SF1">
    <property type="entry name" value="FARNESYL DIPHOSPHATE SYNTHASE"/>
    <property type="match status" value="1"/>
</dbReference>
<evidence type="ECO:0000256" key="1">
    <source>
        <dbReference type="ARBA" id="ARBA00001946"/>
    </source>
</evidence>
<dbReference type="SFLD" id="SFLDG01017">
    <property type="entry name" value="Polyprenyl_Transferase_Like"/>
    <property type="match status" value="1"/>
</dbReference>
<dbReference type="InterPro" id="IPR033749">
    <property type="entry name" value="Polyprenyl_synt_CS"/>
</dbReference>
<gene>
    <name evidence="8" type="primary">ispA</name>
    <name evidence="8" type="ORF">GPAL_1972</name>
</gene>
<dbReference type="FunFam" id="1.10.600.10:FF:000001">
    <property type="entry name" value="Geranylgeranyl diphosphate synthase"/>
    <property type="match status" value="1"/>
</dbReference>
<evidence type="ECO:0000313" key="8">
    <source>
        <dbReference type="EMBL" id="GAC28833.1"/>
    </source>
</evidence>
<keyword evidence="5" id="KW-0460">Magnesium</keyword>
<dbReference type="AlphaFoldDB" id="K6ZIX6"/>
<protein>
    <submittedName>
        <fullName evidence="8">Farnesyl diphosphate synthase</fullName>
    </submittedName>
</protein>
<evidence type="ECO:0000256" key="4">
    <source>
        <dbReference type="ARBA" id="ARBA00022723"/>
    </source>
</evidence>
<dbReference type="GO" id="GO:0016114">
    <property type="term" value="P:terpenoid biosynthetic process"/>
    <property type="evidence" value="ECO:0007669"/>
    <property type="project" value="UniProtKB-ARBA"/>
</dbReference>
<dbReference type="GO" id="GO:0008654">
    <property type="term" value="P:phospholipid biosynthetic process"/>
    <property type="evidence" value="ECO:0007669"/>
    <property type="project" value="UniProtKB-ARBA"/>
</dbReference>
<dbReference type="Proteomes" id="UP000006251">
    <property type="component" value="Unassembled WGS sequence"/>
</dbReference>
<dbReference type="STRING" id="1121922.GCA_000428905_01637"/>
<dbReference type="GO" id="GO:0046872">
    <property type="term" value="F:metal ion binding"/>
    <property type="evidence" value="ECO:0007669"/>
    <property type="project" value="UniProtKB-KW"/>
</dbReference>
<organism evidence="8 9">
    <name type="scientific">Brumicola pallidula DSM 14239 = ACAM 615</name>
    <dbReference type="NCBI Taxonomy" id="1121922"/>
    <lineage>
        <taxon>Bacteria</taxon>
        <taxon>Pseudomonadati</taxon>
        <taxon>Pseudomonadota</taxon>
        <taxon>Gammaproteobacteria</taxon>
        <taxon>Alteromonadales</taxon>
        <taxon>Alteromonadaceae</taxon>
        <taxon>Brumicola</taxon>
    </lineage>
</organism>
<evidence type="ECO:0000256" key="3">
    <source>
        <dbReference type="ARBA" id="ARBA00022679"/>
    </source>
</evidence>
<evidence type="ECO:0000256" key="6">
    <source>
        <dbReference type="ARBA" id="ARBA00023229"/>
    </source>
</evidence>
<keyword evidence="9" id="KW-1185">Reference proteome</keyword>
<keyword evidence="4" id="KW-0479">Metal-binding</keyword>
<dbReference type="InterPro" id="IPR053378">
    <property type="entry name" value="Prenyl_diphosphate_synthase"/>
</dbReference>
<dbReference type="PROSITE" id="PS00444">
    <property type="entry name" value="POLYPRENYL_SYNTHASE_2"/>
    <property type="match status" value="1"/>
</dbReference>
<sequence>MSLVTASLSTIQQDLQARIDQKLDLFIDQQTQVADDLISAMKYSVLGGGKRIRPMLLSIIGNMLGADRDDLDVASMSIECIHAYSLIHDDLPAMDNDALRRGKPTSHIQFGEATAILAGDALQTLAFEIILNHPLSEQNSVKRIDMAKVIAKASGVNGMCAGQSIDLIATGNEISLTQLTQLHQLKTGALLSACVSLGAILATDICVEHIQLLHEYAGSIGLAFQVRDDILDVVSDSETLGKPQGSDTALNKNTFVSHLGLQGSQSYLQKLHNEALQSLASLPYNTQELKTFTNFLVSRKY</sequence>
<dbReference type="InterPro" id="IPR000092">
    <property type="entry name" value="Polyprenyl_synt"/>
</dbReference>
<accession>K6ZIX6</accession>
<proteinExistence type="inferred from homology"/>
<keyword evidence="6" id="KW-0414">Isoprene biosynthesis</keyword>
<evidence type="ECO:0000313" key="9">
    <source>
        <dbReference type="Proteomes" id="UP000006251"/>
    </source>
</evidence>
<comment type="caution">
    <text evidence="8">The sequence shown here is derived from an EMBL/GenBank/DDBJ whole genome shotgun (WGS) entry which is preliminary data.</text>
</comment>
<dbReference type="CDD" id="cd00685">
    <property type="entry name" value="Trans_IPPS_HT"/>
    <property type="match status" value="1"/>
</dbReference>
<evidence type="ECO:0000256" key="2">
    <source>
        <dbReference type="ARBA" id="ARBA00006706"/>
    </source>
</evidence>
<dbReference type="GO" id="GO:0004659">
    <property type="term" value="F:prenyltransferase activity"/>
    <property type="evidence" value="ECO:0007669"/>
    <property type="project" value="InterPro"/>
</dbReference>
<dbReference type="PANTHER" id="PTHR43281">
    <property type="entry name" value="FARNESYL DIPHOSPHATE SYNTHASE"/>
    <property type="match status" value="1"/>
</dbReference>
<dbReference type="Gene3D" id="1.10.600.10">
    <property type="entry name" value="Farnesyl Diphosphate Synthase"/>
    <property type="match status" value="1"/>
</dbReference>
<comment type="similarity">
    <text evidence="2 7">Belongs to the FPP/GGPP synthase family.</text>
</comment>
<dbReference type="NCBIfam" id="NF045485">
    <property type="entry name" value="FPPsyn"/>
    <property type="match status" value="1"/>
</dbReference>
<dbReference type="RefSeq" id="WP_006011228.1">
    <property type="nucleotide sequence ID" value="NZ_BAEQ01000031.1"/>
</dbReference>
<comment type="cofactor">
    <cofactor evidence="1">
        <name>Mg(2+)</name>
        <dbReference type="ChEBI" id="CHEBI:18420"/>
    </cofactor>
</comment>
<dbReference type="GO" id="GO:0005737">
    <property type="term" value="C:cytoplasm"/>
    <property type="evidence" value="ECO:0007669"/>
    <property type="project" value="UniProtKB-ARBA"/>
</dbReference>
<dbReference type="SUPFAM" id="SSF48576">
    <property type="entry name" value="Terpenoid synthases"/>
    <property type="match status" value="1"/>
</dbReference>
<reference evidence="9" key="1">
    <citation type="journal article" date="2014" name="Environ. Microbiol.">
        <title>Comparative genomics of the marine bacterial genus Glaciecola reveals the high degree of genomic diversity and genomic characteristic for cold adaptation.</title>
        <authorList>
            <person name="Qin Q.L."/>
            <person name="Xie B.B."/>
            <person name="Yu Y."/>
            <person name="Shu Y.L."/>
            <person name="Rong J.C."/>
            <person name="Zhang Y.J."/>
            <person name="Zhao D.L."/>
            <person name="Chen X.L."/>
            <person name="Zhang X.Y."/>
            <person name="Chen B."/>
            <person name="Zhou B.C."/>
            <person name="Zhang Y.Z."/>
        </authorList>
    </citation>
    <scope>NUCLEOTIDE SEQUENCE [LARGE SCALE GENOMIC DNA]</scope>
    <source>
        <strain evidence="9">ACAM 615</strain>
    </source>
</reference>
<keyword evidence="3 7" id="KW-0808">Transferase</keyword>
<name>K6ZIX6_9ALTE</name>
<dbReference type="OrthoDB" id="9805316at2"/>
<evidence type="ECO:0000256" key="7">
    <source>
        <dbReference type="RuleBase" id="RU004466"/>
    </source>
</evidence>
<dbReference type="InterPro" id="IPR008949">
    <property type="entry name" value="Isoprenoid_synthase_dom_sf"/>
</dbReference>
<evidence type="ECO:0000256" key="5">
    <source>
        <dbReference type="ARBA" id="ARBA00022842"/>
    </source>
</evidence>